<gene>
    <name evidence="1" type="ORF">PV328_002801</name>
</gene>
<accession>A0AA39KJT6</accession>
<evidence type="ECO:0000313" key="1">
    <source>
        <dbReference type="EMBL" id="KAK0164140.1"/>
    </source>
</evidence>
<protein>
    <submittedName>
        <fullName evidence="1">Uncharacterized protein</fullName>
    </submittedName>
</protein>
<dbReference type="PANTHER" id="PTHR35249">
    <property type="entry name" value="DYNEIN REGULATORY COMPLEX SUBUNIT 7"/>
    <property type="match status" value="1"/>
</dbReference>
<keyword evidence="2" id="KW-1185">Reference proteome</keyword>
<reference evidence="1" key="2">
    <citation type="submission" date="2023-03" db="EMBL/GenBank/DDBJ databases">
        <authorList>
            <person name="Inwood S.N."/>
            <person name="Skelly J.G."/>
            <person name="Guhlin J."/>
            <person name="Harrop T.W.R."/>
            <person name="Goldson S.G."/>
            <person name="Dearden P.K."/>
        </authorList>
    </citation>
    <scope>NUCLEOTIDE SEQUENCE</scope>
    <source>
        <strain evidence="1">Irish</strain>
        <tissue evidence="1">Whole body</tissue>
    </source>
</reference>
<name>A0AA39KJT6_9HYME</name>
<dbReference type="GO" id="GO:0030317">
    <property type="term" value="P:flagellated sperm motility"/>
    <property type="evidence" value="ECO:0007669"/>
    <property type="project" value="TreeGrafter"/>
</dbReference>
<proteinExistence type="predicted"/>
<reference evidence="1" key="1">
    <citation type="journal article" date="2023" name="bioRxiv">
        <title>Scaffold-level genome assemblies of two parasitoid biocontrol wasps reveal the parthenogenesis mechanism and an associated novel virus.</title>
        <authorList>
            <person name="Inwood S."/>
            <person name="Skelly J."/>
            <person name="Guhlin J."/>
            <person name="Harrop T."/>
            <person name="Goldson S."/>
            <person name="Dearden P."/>
        </authorList>
    </citation>
    <scope>NUCLEOTIDE SEQUENCE</scope>
    <source>
        <strain evidence="1">Irish</strain>
        <tissue evidence="1">Whole body</tissue>
    </source>
</reference>
<organism evidence="1 2">
    <name type="scientific">Microctonus aethiopoides</name>
    <dbReference type="NCBI Taxonomy" id="144406"/>
    <lineage>
        <taxon>Eukaryota</taxon>
        <taxon>Metazoa</taxon>
        <taxon>Ecdysozoa</taxon>
        <taxon>Arthropoda</taxon>
        <taxon>Hexapoda</taxon>
        <taxon>Insecta</taxon>
        <taxon>Pterygota</taxon>
        <taxon>Neoptera</taxon>
        <taxon>Endopterygota</taxon>
        <taxon>Hymenoptera</taxon>
        <taxon>Apocrita</taxon>
        <taxon>Ichneumonoidea</taxon>
        <taxon>Braconidae</taxon>
        <taxon>Euphorinae</taxon>
        <taxon>Microctonus</taxon>
    </lineage>
</organism>
<comment type="caution">
    <text evidence="1">The sequence shown here is derived from an EMBL/GenBank/DDBJ whole genome shotgun (WGS) entry which is preliminary data.</text>
</comment>
<dbReference type="PANTHER" id="PTHR35249:SF2">
    <property type="entry name" value="DYNEIN REGULATORY COMPLEX SUBUNIT 7"/>
    <property type="match status" value="1"/>
</dbReference>
<sequence>MDVMDEQTAFMTEGNFLHNRFESNEYEEEQVYEKDVEEIGDIADLGVTQERLRQIQKGLGLIRLSWPTVQVDDPYLAQLPESYRTTGEKERLLLWYAENFRRQYHTIYSDRKPLIMACDNECGVQKFVSTSIRPSTLPYPELHTWYGCAQFVSDHLVYVPLKSPLTIVSDFKFCLLIIFVSL</sequence>
<dbReference type="InterPro" id="IPR033551">
    <property type="entry name" value="DRC7/lobo"/>
</dbReference>
<dbReference type="GO" id="GO:0031514">
    <property type="term" value="C:motile cilium"/>
    <property type="evidence" value="ECO:0007669"/>
    <property type="project" value="TreeGrafter"/>
</dbReference>
<dbReference type="AlphaFoldDB" id="A0AA39KJT6"/>
<dbReference type="EMBL" id="JAQQBS010001422">
    <property type="protein sequence ID" value="KAK0164140.1"/>
    <property type="molecule type" value="Genomic_DNA"/>
</dbReference>
<evidence type="ECO:0000313" key="2">
    <source>
        <dbReference type="Proteomes" id="UP001168990"/>
    </source>
</evidence>
<dbReference type="Proteomes" id="UP001168990">
    <property type="component" value="Unassembled WGS sequence"/>
</dbReference>